<comment type="subcellular location">
    <subcellularLocation>
        <location evidence="1">Nucleus</location>
    </subcellularLocation>
</comment>
<accession>A0AAW1TJ89</accession>
<dbReference type="GO" id="GO:0000445">
    <property type="term" value="C:THO complex part of transcription export complex"/>
    <property type="evidence" value="ECO:0007669"/>
    <property type="project" value="InterPro"/>
</dbReference>
<evidence type="ECO:0000313" key="4">
    <source>
        <dbReference type="EMBL" id="KAK9868638.1"/>
    </source>
</evidence>
<dbReference type="GO" id="GO:0006397">
    <property type="term" value="P:mRNA processing"/>
    <property type="evidence" value="ECO:0007669"/>
    <property type="project" value="InterPro"/>
</dbReference>
<sequence>MVAAQDDDTLVRKRLLYQSVSTRGEPPFKRLAVQFVQFSKDLEAGHLGKARDAAETFRQALSGIEFMGQKLLAVQDANNREQKSYGRKQSELEGSIEQVRKDIEAKKAELVQARIKRQQKEEYERLRDACMKFERRSATGAATLRLQEGIQSVEASIKEVDRADEMQNKRFAVLAHYMSQLEGELEEEAGGPDDEAAEHFQS</sequence>
<reference evidence="4 5" key="1">
    <citation type="journal article" date="2024" name="Nat. Commun.">
        <title>Phylogenomics reveals the evolutionary origins of lichenization in chlorophyte algae.</title>
        <authorList>
            <person name="Puginier C."/>
            <person name="Libourel C."/>
            <person name="Otte J."/>
            <person name="Skaloud P."/>
            <person name="Haon M."/>
            <person name="Grisel S."/>
            <person name="Petersen M."/>
            <person name="Berrin J.G."/>
            <person name="Delaux P.M."/>
            <person name="Dal Grande F."/>
            <person name="Keller J."/>
        </authorList>
    </citation>
    <scope>NUCLEOTIDE SEQUENCE [LARGE SCALE GENOMIC DNA]</scope>
    <source>
        <strain evidence="4 5">SAG 2523</strain>
    </source>
</reference>
<protein>
    <submittedName>
        <fullName evidence="4">Uncharacterized protein</fullName>
    </submittedName>
</protein>
<dbReference type="Pfam" id="PF05615">
    <property type="entry name" value="THOC7"/>
    <property type="match status" value="1"/>
</dbReference>
<comment type="caution">
    <text evidence="4">The sequence shown here is derived from an EMBL/GenBank/DDBJ whole genome shotgun (WGS) entry which is preliminary data.</text>
</comment>
<evidence type="ECO:0000256" key="2">
    <source>
        <dbReference type="ARBA" id="ARBA00023242"/>
    </source>
</evidence>
<organism evidence="4 5">
    <name type="scientific">Apatococcus fuscideae</name>
    <dbReference type="NCBI Taxonomy" id="2026836"/>
    <lineage>
        <taxon>Eukaryota</taxon>
        <taxon>Viridiplantae</taxon>
        <taxon>Chlorophyta</taxon>
        <taxon>core chlorophytes</taxon>
        <taxon>Trebouxiophyceae</taxon>
        <taxon>Chlorellales</taxon>
        <taxon>Chlorellaceae</taxon>
        <taxon>Apatococcus</taxon>
    </lineage>
</organism>
<dbReference type="InterPro" id="IPR008501">
    <property type="entry name" value="THOC7/Mft1"/>
</dbReference>
<keyword evidence="3" id="KW-0175">Coiled coil</keyword>
<dbReference type="EMBL" id="JALJOV010000019">
    <property type="protein sequence ID" value="KAK9868638.1"/>
    <property type="molecule type" value="Genomic_DNA"/>
</dbReference>
<evidence type="ECO:0000256" key="3">
    <source>
        <dbReference type="SAM" id="Coils"/>
    </source>
</evidence>
<evidence type="ECO:0000313" key="5">
    <source>
        <dbReference type="Proteomes" id="UP001485043"/>
    </source>
</evidence>
<keyword evidence="5" id="KW-1185">Reference proteome</keyword>
<proteinExistence type="predicted"/>
<feature type="coiled-coil region" evidence="3">
    <location>
        <begin position="89"/>
        <end position="136"/>
    </location>
</feature>
<evidence type="ECO:0000256" key="1">
    <source>
        <dbReference type="ARBA" id="ARBA00004123"/>
    </source>
</evidence>
<dbReference type="Proteomes" id="UP001485043">
    <property type="component" value="Unassembled WGS sequence"/>
</dbReference>
<keyword evidence="2" id="KW-0539">Nucleus</keyword>
<dbReference type="AlphaFoldDB" id="A0AAW1TJ89"/>
<name>A0AAW1TJ89_9CHLO</name>
<gene>
    <name evidence="4" type="ORF">WJX84_006448</name>
</gene>